<dbReference type="Pfam" id="PF00560">
    <property type="entry name" value="LRR_1"/>
    <property type="match status" value="7"/>
</dbReference>
<evidence type="ECO:0000256" key="3">
    <source>
        <dbReference type="ARBA" id="ARBA00008684"/>
    </source>
</evidence>
<dbReference type="FunFam" id="3.80.10.10:FF:000095">
    <property type="entry name" value="LRR receptor-like serine/threonine-protein kinase GSO1"/>
    <property type="match status" value="1"/>
</dbReference>
<keyword evidence="10 26" id="KW-0812">Transmembrane</keyword>
<organism evidence="28 29">
    <name type="scientific">Triticum turgidum subsp. durum</name>
    <name type="common">Durum wheat</name>
    <name type="synonym">Triticum durum</name>
    <dbReference type="NCBI Taxonomy" id="4567"/>
    <lineage>
        <taxon>Eukaryota</taxon>
        <taxon>Viridiplantae</taxon>
        <taxon>Streptophyta</taxon>
        <taxon>Embryophyta</taxon>
        <taxon>Tracheophyta</taxon>
        <taxon>Spermatophyta</taxon>
        <taxon>Magnoliopsida</taxon>
        <taxon>Liliopsida</taxon>
        <taxon>Poales</taxon>
        <taxon>Poaceae</taxon>
        <taxon>BOP clade</taxon>
        <taxon>Pooideae</taxon>
        <taxon>Triticodae</taxon>
        <taxon>Triticeae</taxon>
        <taxon>Triticinae</taxon>
        <taxon>Triticum</taxon>
    </lineage>
</organism>
<keyword evidence="19" id="KW-0325">Glycoprotein</keyword>
<feature type="binding site" evidence="25">
    <location>
        <position position="896"/>
    </location>
    <ligand>
        <name>ATP</name>
        <dbReference type="ChEBI" id="CHEBI:30616"/>
    </ligand>
</feature>
<keyword evidence="12" id="KW-0677">Repeat</keyword>
<keyword evidence="14" id="KW-0418">Kinase</keyword>
<sequence>MLSAASSPHSTITLLATAPSAGAATAMAMAALSPLLVAVFFLACSVATHALPGAPEPDAASAADYNALLSFRSLVRGDPTRALASWTSSSAHDGPAPPPCQWRGVSCGMRGRRRGRVVALDLPGLGLLGTLTPALANLTHLRRLHLPGNRLQGALPPELGRLRELSHLNLSGNAIGGRLPPSLSLCRRLRTVLLHTNKLQGHIPPELLGSLRSLEVLNLGQNRLTGSIPSGVGGLVNLKLLVLEFNNLTGEIPWQVGSLASLVGLGLASNQLSGSIPASLGNLSALTALTAFSNRLSGSIPSSLQGLSSLSTLHLEDNHLGGTIPSWLGNLSSLASLNLQSNGFVGRIPESIGNLGLLEAVSFAENKLVGKIPDAIGNLHALAELYLDNNELQGPLPLSLFNLSSLEMFNVQHNNLTGGFPLDMGDTMTSLQSFLVSDNQFHGVIPPSLCNASMLQMVQTVNNFLSGTIPRCLGARQEMLSVVNFAGNQLEATNDAEWGFLTSLTNCSNMILVDVSENKLQGVLPKSIGNLSTQMEFLGIASNSIAGTITEAIGNFINLDELDMENNLLQGTIPASLGKLKKLNRLSLSNNNLSGSIPVALGNLTKLTTLLLNTNALSGAIPSALSNCPLEELDLSYNNLSGPTPKELFLISSLSSSMYLAHNSLTGTLPSEVGNLRNLGELDLSDNMISGKIPTNIGECRSLQYLNLSGNHLDATIPLSLGQLRGLVVLDLSRNNLSGSIPEFLGTMKGLASLNLSSNDFEGEVPKDGIFLNAAATSVMGNSALCGGIPQLKLKMCSSPTKRRISSKLLMIIAAGAGILLVILFAMFVLCKRSKLIRAKPQITLPNDKYIRVSYAELVKATDGFTSENLIGVGSFGAVYKGRMEISGQQVMVAVKVLNLQHAGASRSFDAECEAWRCIRHRNLVKVITVCSSIDTRGGDFKALVFEFLPNGNLDQWLHKHLEEDNEPKMLDLIQRLQIAMHVASALDYLHHQKPFPIVHCDLKPSNILLDNNMVAHVGDFGLARFLHDEHNDKSETPTSSRTAIRGTIGYVAPGEHSSTLNYCSIVAFDFSHFTLHPRKHLVSNLPRLLISEYGLGNEASIHGDVYSYGILLLEMFTGKRPTSSEFGEVLSLHKHVQMALPDQAATVIDQDLLKAESNGKGTEGGYQSSEDMRISCIVSILQVGISCSKETPTERIQIGDALRELQIIRDKFYAH</sequence>
<evidence type="ECO:0000256" key="16">
    <source>
        <dbReference type="ARBA" id="ARBA00022989"/>
    </source>
</evidence>
<feature type="transmembrane region" description="Helical" evidence="26">
    <location>
        <begin position="809"/>
        <end position="831"/>
    </location>
</feature>
<dbReference type="FunFam" id="3.80.10.10:FF:000275">
    <property type="entry name" value="Leucine-rich repeat receptor-like protein kinase"/>
    <property type="match status" value="1"/>
</dbReference>
<dbReference type="GO" id="GO:0004674">
    <property type="term" value="F:protein serine/threonine kinase activity"/>
    <property type="evidence" value="ECO:0007669"/>
    <property type="project" value="UniProtKB-KW"/>
</dbReference>
<dbReference type="PANTHER" id="PTHR27000:SF777">
    <property type="entry name" value="PROTEIN KINASE DOMAIN-CONTAINING PROTEIN"/>
    <property type="match status" value="1"/>
</dbReference>
<comment type="catalytic activity">
    <reaction evidence="20">
        <text>L-threonyl-[protein] + ATP = O-phospho-L-threonyl-[protein] + ADP + H(+)</text>
        <dbReference type="Rhea" id="RHEA:46608"/>
        <dbReference type="Rhea" id="RHEA-COMP:11060"/>
        <dbReference type="Rhea" id="RHEA-COMP:11605"/>
        <dbReference type="ChEBI" id="CHEBI:15378"/>
        <dbReference type="ChEBI" id="CHEBI:30013"/>
        <dbReference type="ChEBI" id="CHEBI:30616"/>
        <dbReference type="ChEBI" id="CHEBI:61977"/>
        <dbReference type="ChEBI" id="CHEBI:456216"/>
        <dbReference type="EC" id="2.7.11.1"/>
    </reaction>
</comment>
<dbReference type="AlphaFoldDB" id="A0A9R1AZ50"/>
<dbReference type="Proteomes" id="UP000324705">
    <property type="component" value="Chromosome 6A"/>
</dbReference>
<dbReference type="InterPro" id="IPR032675">
    <property type="entry name" value="LRR_dom_sf"/>
</dbReference>
<evidence type="ECO:0000256" key="17">
    <source>
        <dbReference type="ARBA" id="ARBA00023136"/>
    </source>
</evidence>
<dbReference type="PROSITE" id="PS00108">
    <property type="entry name" value="PROTEIN_KINASE_ST"/>
    <property type="match status" value="1"/>
</dbReference>
<dbReference type="SUPFAM" id="SSF52047">
    <property type="entry name" value="RNI-like"/>
    <property type="match status" value="1"/>
</dbReference>
<comment type="subcellular location">
    <subcellularLocation>
        <location evidence="1">Cell membrane</location>
        <topology evidence="1">Single-pass type I membrane protein</topology>
    </subcellularLocation>
    <subcellularLocation>
        <location evidence="2">Endoplasmic reticulum membrane</location>
        <topology evidence="2">Single-pass membrane protein</topology>
    </subcellularLocation>
</comment>
<dbReference type="EMBL" id="LT934121">
    <property type="protein sequence ID" value="VAI45508.1"/>
    <property type="molecule type" value="Genomic_DNA"/>
</dbReference>
<evidence type="ECO:0000256" key="13">
    <source>
        <dbReference type="ARBA" id="ARBA00022741"/>
    </source>
</evidence>
<keyword evidence="15 25" id="KW-0067">ATP-binding</keyword>
<protein>
    <recommendedName>
        <fullName evidence="24">Receptor kinase-like protein Xa21</fullName>
        <ecNumber evidence="4">2.7.11.1</ecNumber>
    </recommendedName>
</protein>
<evidence type="ECO:0000313" key="29">
    <source>
        <dbReference type="Proteomes" id="UP000324705"/>
    </source>
</evidence>
<evidence type="ECO:0000256" key="11">
    <source>
        <dbReference type="ARBA" id="ARBA00022729"/>
    </source>
</evidence>
<keyword evidence="17 26" id="KW-0472">Membrane</keyword>
<keyword evidence="6" id="KW-0723">Serine/threonine-protein kinase</keyword>
<comment type="similarity">
    <text evidence="3">Belongs to the protein kinase superfamily. Ser/Thr protein kinase family.</text>
</comment>
<evidence type="ECO:0000256" key="14">
    <source>
        <dbReference type="ARBA" id="ARBA00022777"/>
    </source>
</evidence>
<keyword evidence="9" id="KW-0808">Transferase</keyword>
<dbReference type="InterPro" id="IPR011009">
    <property type="entry name" value="Kinase-like_dom_sf"/>
</dbReference>
<keyword evidence="8" id="KW-0433">Leucine-rich repeat</keyword>
<dbReference type="PROSITE" id="PS00107">
    <property type="entry name" value="PROTEIN_KINASE_ATP"/>
    <property type="match status" value="1"/>
</dbReference>
<evidence type="ECO:0000256" key="10">
    <source>
        <dbReference type="ARBA" id="ARBA00022692"/>
    </source>
</evidence>
<evidence type="ECO:0000256" key="5">
    <source>
        <dbReference type="ARBA" id="ARBA00022475"/>
    </source>
</evidence>
<evidence type="ECO:0000256" key="2">
    <source>
        <dbReference type="ARBA" id="ARBA00004389"/>
    </source>
</evidence>
<keyword evidence="11" id="KW-0732">Signal</keyword>
<evidence type="ECO:0000256" key="15">
    <source>
        <dbReference type="ARBA" id="ARBA00022840"/>
    </source>
</evidence>
<feature type="domain" description="Protein kinase" evidence="27">
    <location>
        <begin position="865"/>
        <end position="1214"/>
    </location>
</feature>
<dbReference type="FunFam" id="3.30.200.20:FF:000432">
    <property type="entry name" value="LRR receptor-like serine/threonine-protein kinase EFR"/>
    <property type="match status" value="1"/>
</dbReference>
<dbReference type="Gene3D" id="1.10.510.10">
    <property type="entry name" value="Transferase(Phosphotransferase) domain 1"/>
    <property type="match status" value="1"/>
</dbReference>
<dbReference type="GO" id="GO:0005886">
    <property type="term" value="C:plasma membrane"/>
    <property type="evidence" value="ECO:0007669"/>
    <property type="project" value="UniProtKB-SubCell"/>
</dbReference>
<name>A0A9R1AZ50_TRITD</name>
<keyword evidence="18" id="KW-0675">Receptor</keyword>
<evidence type="ECO:0000256" key="22">
    <source>
        <dbReference type="ARBA" id="ARBA00054320"/>
    </source>
</evidence>
<keyword evidence="13 25" id="KW-0547">Nucleotide-binding</keyword>
<evidence type="ECO:0000256" key="24">
    <source>
        <dbReference type="ARBA" id="ARBA00072040"/>
    </source>
</evidence>
<keyword evidence="29" id="KW-1185">Reference proteome</keyword>
<evidence type="ECO:0000256" key="18">
    <source>
        <dbReference type="ARBA" id="ARBA00023170"/>
    </source>
</evidence>
<dbReference type="GO" id="GO:0005789">
    <property type="term" value="C:endoplasmic reticulum membrane"/>
    <property type="evidence" value="ECO:0007669"/>
    <property type="project" value="UniProtKB-SubCell"/>
</dbReference>
<evidence type="ECO:0000256" key="1">
    <source>
        <dbReference type="ARBA" id="ARBA00004251"/>
    </source>
</evidence>
<evidence type="ECO:0000256" key="7">
    <source>
        <dbReference type="ARBA" id="ARBA00022553"/>
    </source>
</evidence>
<evidence type="ECO:0000256" key="9">
    <source>
        <dbReference type="ARBA" id="ARBA00022679"/>
    </source>
</evidence>
<evidence type="ECO:0000256" key="26">
    <source>
        <dbReference type="SAM" id="Phobius"/>
    </source>
</evidence>
<evidence type="ECO:0000256" key="12">
    <source>
        <dbReference type="ARBA" id="ARBA00022737"/>
    </source>
</evidence>
<dbReference type="PROSITE" id="PS50011">
    <property type="entry name" value="PROTEIN_KINASE_DOM"/>
    <property type="match status" value="1"/>
</dbReference>
<proteinExistence type="inferred from homology"/>
<dbReference type="InterPro" id="IPR001611">
    <property type="entry name" value="Leu-rich_rpt"/>
</dbReference>
<dbReference type="Pfam" id="PF08263">
    <property type="entry name" value="LRRNT_2"/>
    <property type="match status" value="1"/>
</dbReference>
<dbReference type="Pfam" id="PF07714">
    <property type="entry name" value="PK_Tyr_Ser-Thr"/>
    <property type="match status" value="1"/>
</dbReference>
<evidence type="ECO:0000256" key="20">
    <source>
        <dbReference type="ARBA" id="ARBA00047899"/>
    </source>
</evidence>
<evidence type="ECO:0000256" key="4">
    <source>
        <dbReference type="ARBA" id="ARBA00012513"/>
    </source>
</evidence>
<dbReference type="InterPro" id="IPR001245">
    <property type="entry name" value="Ser-Thr/Tyr_kinase_cat_dom"/>
</dbReference>
<dbReference type="FunFam" id="1.10.510.10:FF:000358">
    <property type="entry name" value="Putative leucine-rich repeat receptor-like serine/threonine-protein kinase"/>
    <property type="match status" value="1"/>
</dbReference>
<keyword evidence="16 26" id="KW-1133">Transmembrane helix</keyword>
<dbReference type="OMA" id="PRERMYM"/>
<dbReference type="InterPro" id="IPR017441">
    <property type="entry name" value="Protein_kinase_ATP_BS"/>
</dbReference>
<keyword evidence="7" id="KW-0597">Phosphoprotein</keyword>
<dbReference type="FunFam" id="3.80.10.10:FF:000288">
    <property type="entry name" value="LRR receptor-like serine/threonine-protein kinase EFR"/>
    <property type="match status" value="1"/>
</dbReference>
<accession>A0A9R1AZ50</accession>
<evidence type="ECO:0000256" key="25">
    <source>
        <dbReference type="PROSITE-ProRule" id="PRU10141"/>
    </source>
</evidence>
<dbReference type="EC" id="2.7.11.1" evidence="4"/>
<evidence type="ECO:0000256" key="8">
    <source>
        <dbReference type="ARBA" id="ARBA00022614"/>
    </source>
</evidence>
<dbReference type="SUPFAM" id="SSF56112">
    <property type="entry name" value="Protein kinase-like (PK-like)"/>
    <property type="match status" value="1"/>
</dbReference>
<dbReference type="PANTHER" id="PTHR27000">
    <property type="entry name" value="LEUCINE-RICH REPEAT RECEPTOR-LIKE PROTEIN KINASE FAMILY PROTEIN-RELATED"/>
    <property type="match status" value="1"/>
</dbReference>
<evidence type="ECO:0000256" key="21">
    <source>
        <dbReference type="ARBA" id="ARBA00048679"/>
    </source>
</evidence>
<comment type="function">
    <text evidence="22">Receptor kinase that detects X.oryzae pv. oryzae protein Ax21 to promote innate immunity. Following X.oryzae pv. oryzae protein Ax21 detection, undergoes cleavage, releasing the processed protein kinase Xa21 chain.</text>
</comment>
<dbReference type="SUPFAM" id="SSF52058">
    <property type="entry name" value="L domain-like"/>
    <property type="match status" value="1"/>
</dbReference>
<dbReference type="InterPro" id="IPR013210">
    <property type="entry name" value="LRR_N_plant-typ"/>
</dbReference>
<dbReference type="Gramene" id="TRITD6Av1G084590.3">
    <property type="protein sequence ID" value="TRITD6Av1G084590.3"/>
    <property type="gene ID" value="TRITD6Av1G084590"/>
</dbReference>
<evidence type="ECO:0000259" key="27">
    <source>
        <dbReference type="PROSITE" id="PS50011"/>
    </source>
</evidence>
<dbReference type="SMART" id="SM00369">
    <property type="entry name" value="LRR_TYP"/>
    <property type="match status" value="11"/>
</dbReference>
<dbReference type="Gene3D" id="3.80.10.10">
    <property type="entry name" value="Ribonuclease Inhibitor"/>
    <property type="match status" value="5"/>
</dbReference>
<evidence type="ECO:0000313" key="28">
    <source>
        <dbReference type="EMBL" id="VAI45508.1"/>
    </source>
</evidence>
<comment type="function">
    <text evidence="23">The processed protein kinase Xa21 chain released by protein cleavage after X.oryzae pv. oryzae protein Ax21 detection translocates into the nucleus where it can bind and regulate WRKY62, a transcription factor. Confers resistance to the bacterial pathogen X.oryzae pv. oryzae (Xoo).</text>
</comment>
<gene>
    <name evidence="28" type="ORF">TRITD_6Av1G084590</name>
</gene>
<dbReference type="Gene3D" id="3.30.200.20">
    <property type="entry name" value="Phosphorylase Kinase, domain 1"/>
    <property type="match status" value="1"/>
</dbReference>
<dbReference type="InterPro" id="IPR008271">
    <property type="entry name" value="Ser/Thr_kinase_AS"/>
</dbReference>
<evidence type="ECO:0000256" key="19">
    <source>
        <dbReference type="ARBA" id="ARBA00023180"/>
    </source>
</evidence>
<evidence type="ECO:0000256" key="23">
    <source>
        <dbReference type="ARBA" id="ARBA00056628"/>
    </source>
</evidence>
<comment type="catalytic activity">
    <reaction evidence="21">
        <text>L-seryl-[protein] + ATP = O-phospho-L-seryl-[protein] + ADP + H(+)</text>
        <dbReference type="Rhea" id="RHEA:17989"/>
        <dbReference type="Rhea" id="RHEA-COMP:9863"/>
        <dbReference type="Rhea" id="RHEA-COMP:11604"/>
        <dbReference type="ChEBI" id="CHEBI:15378"/>
        <dbReference type="ChEBI" id="CHEBI:29999"/>
        <dbReference type="ChEBI" id="CHEBI:30616"/>
        <dbReference type="ChEBI" id="CHEBI:83421"/>
        <dbReference type="ChEBI" id="CHEBI:456216"/>
        <dbReference type="EC" id="2.7.11.1"/>
    </reaction>
</comment>
<dbReference type="Pfam" id="PF13855">
    <property type="entry name" value="LRR_8"/>
    <property type="match status" value="3"/>
</dbReference>
<reference evidence="28 29" key="1">
    <citation type="submission" date="2017-09" db="EMBL/GenBank/DDBJ databases">
        <authorList>
            <consortium name="International Durum Wheat Genome Sequencing Consortium (IDWGSC)"/>
            <person name="Milanesi L."/>
        </authorList>
    </citation>
    <scope>NUCLEOTIDE SEQUENCE [LARGE SCALE GENOMIC DNA]</scope>
    <source>
        <strain evidence="29">cv. Svevo</strain>
    </source>
</reference>
<evidence type="ECO:0000256" key="6">
    <source>
        <dbReference type="ARBA" id="ARBA00022527"/>
    </source>
</evidence>
<keyword evidence="5" id="KW-1003">Cell membrane</keyword>
<dbReference type="GO" id="GO:0005524">
    <property type="term" value="F:ATP binding"/>
    <property type="evidence" value="ECO:0007669"/>
    <property type="project" value="UniProtKB-UniRule"/>
</dbReference>
<dbReference type="InterPro" id="IPR003591">
    <property type="entry name" value="Leu-rich_rpt_typical-subtyp"/>
</dbReference>
<dbReference type="SMART" id="SM00220">
    <property type="entry name" value="S_TKc"/>
    <property type="match status" value="1"/>
</dbReference>
<dbReference type="InterPro" id="IPR000719">
    <property type="entry name" value="Prot_kinase_dom"/>
</dbReference>